<reference evidence="2" key="1">
    <citation type="submission" date="2021-01" db="EMBL/GenBank/DDBJ databases">
        <authorList>
            <person name="Corre E."/>
            <person name="Pelletier E."/>
            <person name="Niang G."/>
            <person name="Scheremetjew M."/>
            <person name="Finn R."/>
            <person name="Kale V."/>
            <person name="Holt S."/>
            <person name="Cochrane G."/>
            <person name="Meng A."/>
            <person name="Brown T."/>
            <person name="Cohen L."/>
        </authorList>
    </citation>
    <scope>NUCLEOTIDE SEQUENCE</scope>
    <source>
        <strain evidence="2">E4-10</strain>
    </source>
</reference>
<evidence type="ECO:0000256" key="1">
    <source>
        <dbReference type="SAM" id="MobiDB-lite"/>
    </source>
</evidence>
<sequence>MALLEAVRAAQLRFRIEARLASDDAGIAPGAGRTALEAAADAASSATAADAAAGPDGGFAEADSGRPEAAALVEDGVLPSVEDAARLAEEDPLKPLRRARKAIRHSPQQLLAARTPSLLGLASASVRVTRVRIPGWGSAPPARRGKPARRRGGSAAVSSASGAE</sequence>
<evidence type="ECO:0000313" key="2">
    <source>
        <dbReference type="EMBL" id="CAD8573294.1"/>
    </source>
</evidence>
<dbReference type="AlphaFoldDB" id="A0A7S0PJF9"/>
<proteinExistence type="predicted"/>
<feature type="region of interest" description="Disordered" evidence="1">
    <location>
        <begin position="134"/>
        <end position="164"/>
    </location>
</feature>
<gene>
    <name evidence="2" type="ORF">CROE0942_LOCUS17676</name>
</gene>
<feature type="compositionally biased region" description="Basic residues" evidence="1">
    <location>
        <begin position="143"/>
        <end position="152"/>
    </location>
</feature>
<feature type="compositionally biased region" description="Low complexity" evidence="1">
    <location>
        <begin position="153"/>
        <end position="164"/>
    </location>
</feature>
<organism evidence="2">
    <name type="scientific">Cafeteria roenbergensis</name>
    <name type="common">Marine flagellate</name>
    <dbReference type="NCBI Taxonomy" id="33653"/>
    <lineage>
        <taxon>Eukaryota</taxon>
        <taxon>Sar</taxon>
        <taxon>Stramenopiles</taxon>
        <taxon>Bigyra</taxon>
        <taxon>Opalozoa</taxon>
        <taxon>Bicosoecida</taxon>
        <taxon>Cafeteriaceae</taxon>
        <taxon>Cafeteria</taxon>
    </lineage>
</organism>
<accession>A0A7S0PJF9</accession>
<dbReference type="EMBL" id="HBET01026156">
    <property type="protein sequence ID" value="CAD8573294.1"/>
    <property type="molecule type" value="Transcribed_RNA"/>
</dbReference>
<name>A0A7S0PJF9_CAFRO</name>
<protein>
    <submittedName>
        <fullName evidence="2">Uncharacterized protein</fullName>
    </submittedName>
</protein>